<keyword evidence="9 10" id="KW-0472">Membrane</keyword>
<comment type="subcellular location">
    <subcellularLocation>
        <location evidence="1">Mitochondrion inner membrane</location>
        <topology evidence="1">Multi-pass membrane protein</topology>
    </subcellularLocation>
</comment>
<feature type="transmembrane region" description="Helical" evidence="12">
    <location>
        <begin position="20"/>
        <end position="39"/>
    </location>
</feature>
<dbReference type="GeneID" id="113497301"/>
<evidence type="ECO:0000256" key="5">
    <source>
        <dbReference type="ARBA" id="ARBA00022737"/>
    </source>
</evidence>
<keyword evidence="4 10" id="KW-0812">Transmembrane</keyword>
<protein>
    <submittedName>
        <fullName evidence="14">Mitochondrial 2-oxoglutarate/malate carrier protein-like</fullName>
    </submittedName>
</protein>
<feature type="repeat" description="Solcar" evidence="10">
    <location>
        <begin position="208"/>
        <end position="293"/>
    </location>
</feature>
<dbReference type="RefSeq" id="XP_026732599.1">
    <property type="nucleotide sequence ID" value="XM_026876798.1"/>
</dbReference>
<keyword evidence="7 12" id="KW-1133">Transmembrane helix</keyword>
<dbReference type="InterPro" id="IPR018108">
    <property type="entry name" value="MCP_transmembrane"/>
</dbReference>
<evidence type="ECO:0000313" key="14">
    <source>
        <dbReference type="RefSeq" id="XP_026732599.1"/>
    </source>
</evidence>
<proteinExistence type="inferred from homology"/>
<gene>
    <name evidence="14" type="primary">LOC113497301</name>
</gene>
<reference evidence="14" key="1">
    <citation type="submission" date="2025-08" db="UniProtKB">
        <authorList>
            <consortium name="RefSeq"/>
        </authorList>
    </citation>
    <scope>IDENTIFICATION</scope>
</reference>
<evidence type="ECO:0000256" key="11">
    <source>
        <dbReference type="RuleBase" id="RU000488"/>
    </source>
</evidence>
<evidence type="ECO:0000256" key="12">
    <source>
        <dbReference type="SAM" id="Phobius"/>
    </source>
</evidence>
<evidence type="ECO:0000256" key="8">
    <source>
        <dbReference type="ARBA" id="ARBA00023128"/>
    </source>
</evidence>
<evidence type="ECO:0000256" key="1">
    <source>
        <dbReference type="ARBA" id="ARBA00004448"/>
    </source>
</evidence>
<dbReference type="Proteomes" id="UP000322000">
    <property type="component" value="Chromosome 9"/>
</dbReference>
<evidence type="ECO:0000256" key="2">
    <source>
        <dbReference type="ARBA" id="ARBA00006375"/>
    </source>
</evidence>
<dbReference type="SUPFAM" id="SSF103506">
    <property type="entry name" value="Mitochondrial carrier"/>
    <property type="match status" value="1"/>
</dbReference>
<dbReference type="PANTHER" id="PTHR45618">
    <property type="entry name" value="MITOCHONDRIAL DICARBOXYLATE CARRIER-RELATED"/>
    <property type="match status" value="1"/>
</dbReference>
<dbReference type="InParanoid" id="A0A7E5VW83"/>
<feature type="transmembrane region" description="Helical" evidence="12">
    <location>
        <begin position="263"/>
        <end position="287"/>
    </location>
</feature>
<keyword evidence="3 11" id="KW-0813">Transport</keyword>
<dbReference type="OrthoDB" id="448427at2759"/>
<dbReference type="PROSITE" id="PS50920">
    <property type="entry name" value="SOLCAR"/>
    <property type="match status" value="3"/>
</dbReference>
<dbReference type="Gene3D" id="1.50.40.10">
    <property type="entry name" value="Mitochondrial carrier domain"/>
    <property type="match status" value="1"/>
</dbReference>
<keyword evidence="8" id="KW-0496">Mitochondrion</keyword>
<dbReference type="FunFam" id="1.50.40.10:FF:000009">
    <property type="entry name" value="Mitochondrial 2-oxoglutarate/malate carrier protein"/>
    <property type="match status" value="1"/>
</dbReference>
<evidence type="ECO:0000256" key="7">
    <source>
        <dbReference type="ARBA" id="ARBA00022989"/>
    </source>
</evidence>
<evidence type="ECO:0000256" key="3">
    <source>
        <dbReference type="ARBA" id="ARBA00022448"/>
    </source>
</evidence>
<feature type="transmembrane region" description="Helical" evidence="12">
    <location>
        <begin position="116"/>
        <end position="142"/>
    </location>
</feature>
<organism evidence="13 14">
    <name type="scientific">Trichoplusia ni</name>
    <name type="common">Cabbage looper</name>
    <dbReference type="NCBI Taxonomy" id="7111"/>
    <lineage>
        <taxon>Eukaryota</taxon>
        <taxon>Metazoa</taxon>
        <taxon>Ecdysozoa</taxon>
        <taxon>Arthropoda</taxon>
        <taxon>Hexapoda</taxon>
        <taxon>Insecta</taxon>
        <taxon>Pterygota</taxon>
        <taxon>Neoptera</taxon>
        <taxon>Endopterygota</taxon>
        <taxon>Lepidoptera</taxon>
        <taxon>Glossata</taxon>
        <taxon>Ditrysia</taxon>
        <taxon>Noctuoidea</taxon>
        <taxon>Noctuidae</taxon>
        <taxon>Plusiinae</taxon>
        <taxon>Trichoplusia</taxon>
    </lineage>
</organism>
<evidence type="ECO:0000313" key="13">
    <source>
        <dbReference type="Proteomes" id="UP000322000"/>
    </source>
</evidence>
<dbReference type="InterPro" id="IPR023395">
    <property type="entry name" value="MCP_dom_sf"/>
</dbReference>
<keyword evidence="5" id="KW-0677">Repeat</keyword>
<keyword evidence="13" id="KW-1185">Reference proteome</keyword>
<feature type="repeat" description="Solcar" evidence="10">
    <location>
        <begin position="16"/>
        <end position="102"/>
    </location>
</feature>
<name>A0A7E5VW83_TRINI</name>
<evidence type="ECO:0000256" key="9">
    <source>
        <dbReference type="ARBA" id="ARBA00023136"/>
    </source>
</evidence>
<dbReference type="KEGG" id="tnl:113497301"/>
<comment type="similarity">
    <text evidence="2 11">Belongs to the mitochondrial carrier (TC 2.A.29) family.</text>
</comment>
<dbReference type="AlphaFoldDB" id="A0A7E5VW83"/>
<dbReference type="InterPro" id="IPR050391">
    <property type="entry name" value="Mito_Metabolite_Transporter"/>
</dbReference>
<sequence length="299" mass="32410">MSKPDDKAAPKPKRVMPGYMNFIIGGSSGMLAICCVQPADLLKTRMQLLGPAGRNLSVFTVAGQILKNEGFFGFYVGLSAALFRQATYTTGRLGVFNGLFDIHKGKWGQPSFPTKIVIGMIAGGIGAFIGTPAEVALIRMTADGRLPPEKKRNYKNVFNALARITREEGLFTLWKGGGATVSRAMVVNGAQLGSYAQAREMLLPFMYDGLPLHTAAAMISGFVTSVASLPVDIVKTRVQNASKGVQITQMSVLRDVIKNEGVLALWSGLLPTYCKIGPMTVLIFIFLEQLNRLYFEYTA</sequence>
<dbReference type="GO" id="GO:0005743">
    <property type="term" value="C:mitochondrial inner membrane"/>
    <property type="evidence" value="ECO:0007669"/>
    <property type="project" value="UniProtKB-SubCell"/>
</dbReference>
<keyword evidence="6" id="KW-0999">Mitochondrion inner membrane</keyword>
<evidence type="ECO:0000256" key="4">
    <source>
        <dbReference type="ARBA" id="ARBA00022692"/>
    </source>
</evidence>
<evidence type="ECO:0000256" key="6">
    <source>
        <dbReference type="ARBA" id="ARBA00022792"/>
    </source>
</evidence>
<accession>A0A7E5VW83</accession>
<evidence type="ECO:0000256" key="10">
    <source>
        <dbReference type="PROSITE-ProRule" id="PRU00282"/>
    </source>
</evidence>
<dbReference type="Pfam" id="PF00153">
    <property type="entry name" value="Mito_carr"/>
    <property type="match status" value="3"/>
</dbReference>
<feature type="repeat" description="Solcar" evidence="10">
    <location>
        <begin position="110"/>
        <end position="201"/>
    </location>
</feature>